<dbReference type="EMBL" id="VTPX01000025">
    <property type="protein sequence ID" value="KAA0015247.1"/>
    <property type="molecule type" value="Genomic_DNA"/>
</dbReference>
<accession>A0A640W8X2</accession>
<proteinExistence type="predicted"/>
<dbReference type="Proteomes" id="UP000466024">
    <property type="component" value="Unassembled WGS sequence"/>
</dbReference>
<evidence type="ECO:0000313" key="1">
    <source>
        <dbReference type="EMBL" id="KAA0015247.1"/>
    </source>
</evidence>
<protein>
    <submittedName>
        <fullName evidence="1">Uncharacterized protein</fullName>
    </submittedName>
</protein>
<evidence type="ECO:0000313" key="2">
    <source>
        <dbReference type="Proteomes" id="UP000466024"/>
    </source>
</evidence>
<dbReference type="RefSeq" id="WP_149438021.1">
    <property type="nucleotide sequence ID" value="NZ_VTPX01000025.1"/>
</dbReference>
<dbReference type="SUPFAM" id="SSF55961">
    <property type="entry name" value="Bet v1-like"/>
    <property type="match status" value="1"/>
</dbReference>
<sequence>MSQLLVDAGVNRNVVCAVSGIIENSVERVFDFTVAEDVITRFLKGEPAVTGYEIHQGPWGQPDAYRTVHFANNHAREQINFFQRPYLFDYQLTEFSWELKELCDLAVAQFLFRPVGPRTFVKWFYQFRARDAQSVQPLHDFASTTWLAWMQSYMDATKKALDKDPFSA</sequence>
<dbReference type="AlphaFoldDB" id="A0A640W8X2"/>
<reference evidence="1 2" key="1">
    <citation type="submission" date="2019-08" db="EMBL/GenBank/DDBJ databases">
        <title>Bioinformatics analysis of the strain L3 and L5.</title>
        <authorList>
            <person name="Li X."/>
        </authorList>
    </citation>
    <scope>NUCLEOTIDE SEQUENCE [LARGE SCALE GENOMIC DNA]</scope>
    <source>
        <strain evidence="1 2">L3</strain>
    </source>
</reference>
<comment type="caution">
    <text evidence="1">The sequence shown here is derived from an EMBL/GenBank/DDBJ whole genome shotgun (WGS) entry which is preliminary data.</text>
</comment>
<dbReference type="Gene3D" id="3.30.530.20">
    <property type="match status" value="1"/>
</dbReference>
<dbReference type="InterPro" id="IPR023393">
    <property type="entry name" value="START-like_dom_sf"/>
</dbReference>
<gene>
    <name evidence="1" type="ORF">F0A16_21230</name>
</gene>
<organism evidence="1 2">
    <name type="scientific">Salinicola corii</name>
    <dbReference type="NCBI Taxonomy" id="2606937"/>
    <lineage>
        <taxon>Bacteria</taxon>
        <taxon>Pseudomonadati</taxon>
        <taxon>Pseudomonadota</taxon>
        <taxon>Gammaproteobacteria</taxon>
        <taxon>Oceanospirillales</taxon>
        <taxon>Halomonadaceae</taxon>
        <taxon>Salinicola</taxon>
    </lineage>
</organism>
<name>A0A640W8X2_9GAMM</name>
<keyword evidence="2" id="KW-1185">Reference proteome</keyword>